<keyword evidence="2" id="KW-0812">Transmembrane</keyword>
<feature type="transmembrane region" description="Helical" evidence="2">
    <location>
        <begin position="179"/>
        <end position="197"/>
    </location>
</feature>
<dbReference type="SUPFAM" id="SSF52540">
    <property type="entry name" value="P-loop containing nucleoside triphosphate hydrolases"/>
    <property type="match status" value="1"/>
</dbReference>
<organism evidence="4 5">
    <name type="scientific">Uliginosibacterium aquaticum</name>
    <dbReference type="NCBI Taxonomy" id="2731212"/>
    <lineage>
        <taxon>Bacteria</taxon>
        <taxon>Pseudomonadati</taxon>
        <taxon>Pseudomonadota</taxon>
        <taxon>Betaproteobacteria</taxon>
        <taxon>Rhodocyclales</taxon>
        <taxon>Zoogloeaceae</taxon>
        <taxon>Uliginosibacterium</taxon>
    </lineage>
</organism>
<evidence type="ECO:0000259" key="3">
    <source>
        <dbReference type="Pfam" id="PF05707"/>
    </source>
</evidence>
<dbReference type="RefSeq" id="WP_170021412.1">
    <property type="nucleotide sequence ID" value="NZ_JABCSC020000002.1"/>
</dbReference>
<proteinExistence type="predicted"/>
<evidence type="ECO:0000256" key="2">
    <source>
        <dbReference type="SAM" id="Phobius"/>
    </source>
</evidence>
<dbReference type="EMBL" id="JABCSC020000002">
    <property type="protein sequence ID" value="NSL54916.1"/>
    <property type="molecule type" value="Genomic_DNA"/>
</dbReference>
<dbReference type="InterPro" id="IPR027417">
    <property type="entry name" value="P-loop_NTPase"/>
</dbReference>
<accession>A0ABX2IE54</accession>
<feature type="region of interest" description="Disordered" evidence="1">
    <location>
        <begin position="206"/>
        <end position="238"/>
    </location>
</feature>
<keyword evidence="2" id="KW-0472">Membrane</keyword>
<feature type="compositionally biased region" description="Low complexity" evidence="1">
    <location>
        <begin position="221"/>
        <end position="237"/>
    </location>
</feature>
<sequence>MITLITGVPGTGKTLHVVKWLSELEQGKRPVFVHGIRDLVVPHEVAPDVMGWPDWAPDGALIVIDECQQFFRPRASSAAVPPAVAQLEVHRHRGLDFWLITQHPNLLDGNIRRLITRHVHFRRTWRGREQLEWSEVGNPDQPRSRELSARKKVALPKKAFDLYKSAEVHTKTPLAVPKYVYVFAIFLVLAVGAFFVVKRNIDPASHGASAESKTAAPVGQSAAGSNGGSRPSSGPAPMTVEEYAATTVPRMANMPQTAPRYDQLTQAKTAPRPAACVYTKTKPCRCYTQQATPFAIDPDLCKEIADKGYFVDWESDRGQVVKSDAPIVQGAPAAGQGGHDWNGQKRVL</sequence>
<reference evidence="4 5" key="1">
    <citation type="submission" date="2020-06" db="EMBL/GenBank/DDBJ databases">
        <title>Draft genome of Uliginosibacterium sp. IMCC34675.</title>
        <authorList>
            <person name="Song J."/>
        </authorList>
    </citation>
    <scope>NUCLEOTIDE SEQUENCE [LARGE SCALE GENOMIC DNA]</scope>
    <source>
        <strain evidence="4 5">IMCC34675</strain>
    </source>
</reference>
<comment type="caution">
    <text evidence="4">The sequence shown here is derived from an EMBL/GenBank/DDBJ whole genome shotgun (WGS) entry which is preliminary data.</text>
</comment>
<dbReference type="Pfam" id="PF05707">
    <property type="entry name" value="Zot"/>
    <property type="match status" value="1"/>
</dbReference>
<gene>
    <name evidence="4" type="ORF">HJ583_007760</name>
</gene>
<evidence type="ECO:0000313" key="4">
    <source>
        <dbReference type="EMBL" id="NSL54916.1"/>
    </source>
</evidence>
<feature type="domain" description="Zona occludens toxin N-terminal" evidence="3">
    <location>
        <begin position="50"/>
        <end position="167"/>
    </location>
</feature>
<dbReference type="Proteomes" id="UP000778523">
    <property type="component" value="Unassembled WGS sequence"/>
</dbReference>
<evidence type="ECO:0000256" key="1">
    <source>
        <dbReference type="SAM" id="MobiDB-lite"/>
    </source>
</evidence>
<keyword evidence="5" id="KW-1185">Reference proteome</keyword>
<evidence type="ECO:0000313" key="5">
    <source>
        <dbReference type="Proteomes" id="UP000778523"/>
    </source>
</evidence>
<name>A0ABX2IE54_9RHOO</name>
<dbReference type="Gene3D" id="3.40.50.300">
    <property type="entry name" value="P-loop containing nucleotide triphosphate hydrolases"/>
    <property type="match status" value="1"/>
</dbReference>
<dbReference type="InterPro" id="IPR008900">
    <property type="entry name" value="Zot_N"/>
</dbReference>
<protein>
    <recommendedName>
        <fullName evidence="3">Zona occludens toxin N-terminal domain-containing protein</fullName>
    </recommendedName>
</protein>
<keyword evidence="2" id="KW-1133">Transmembrane helix</keyword>